<dbReference type="InterPro" id="IPR032640">
    <property type="entry name" value="AMPK1_CBM"/>
</dbReference>
<dbReference type="PANTHER" id="PTHR10343">
    <property type="entry name" value="5'-AMP-ACTIVATED PROTEIN KINASE , BETA SUBUNIT"/>
    <property type="match status" value="1"/>
</dbReference>
<evidence type="ECO:0000256" key="1">
    <source>
        <dbReference type="ARBA" id="ARBA00010926"/>
    </source>
</evidence>
<dbReference type="AlphaFoldDB" id="A0A3N4IQ62"/>
<dbReference type="GO" id="GO:0007165">
    <property type="term" value="P:signal transduction"/>
    <property type="evidence" value="ECO:0007669"/>
    <property type="project" value="TreeGrafter"/>
</dbReference>
<dbReference type="InterPro" id="IPR050827">
    <property type="entry name" value="CRP1_MDG1_kinase"/>
</dbReference>
<dbReference type="SUPFAM" id="SSF81296">
    <property type="entry name" value="E set domains"/>
    <property type="match status" value="1"/>
</dbReference>
<dbReference type="Pfam" id="PF16561">
    <property type="entry name" value="AMPK1_CBM"/>
    <property type="match status" value="1"/>
</dbReference>
<dbReference type="GO" id="GO:0031588">
    <property type="term" value="C:nucleotide-activated protein kinase complex"/>
    <property type="evidence" value="ECO:0007669"/>
    <property type="project" value="TreeGrafter"/>
</dbReference>
<dbReference type="OrthoDB" id="5873279at2759"/>
<organism evidence="4 5">
    <name type="scientific">Ascobolus immersus RN42</name>
    <dbReference type="NCBI Taxonomy" id="1160509"/>
    <lineage>
        <taxon>Eukaryota</taxon>
        <taxon>Fungi</taxon>
        <taxon>Dikarya</taxon>
        <taxon>Ascomycota</taxon>
        <taxon>Pezizomycotina</taxon>
        <taxon>Pezizomycetes</taxon>
        <taxon>Pezizales</taxon>
        <taxon>Ascobolaceae</taxon>
        <taxon>Ascobolus</taxon>
    </lineage>
</organism>
<evidence type="ECO:0000313" key="4">
    <source>
        <dbReference type="EMBL" id="RPA86350.1"/>
    </source>
</evidence>
<dbReference type="GO" id="GO:0005737">
    <property type="term" value="C:cytoplasm"/>
    <property type="evidence" value="ECO:0007669"/>
    <property type="project" value="TreeGrafter"/>
</dbReference>
<feature type="transmembrane region" description="Helical" evidence="2">
    <location>
        <begin position="203"/>
        <end position="225"/>
    </location>
</feature>
<name>A0A3N4IQ62_ASCIM</name>
<proteinExistence type="inferred from homology"/>
<dbReference type="GO" id="GO:0019901">
    <property type="term" value="F:protein kinase binding"/>
    <property type="evidence" value="ECO:0007669"/>
    <property type="project" value="TreeGrafter"/>
</dbReference>
<protein>
    <recommendedName>
        <fullName evidence="3">AMP-activated protein kinase glycogen-binding domain-containing protein</fullName>
    </recommendedName>
</protein>
<dbReference type="Gene3D" id="2.60.40.10">
    <property type="entry name" value="Immunoglobulins"/>
    <property type="match status" value="1"/>
</dbReference>
<comment type="similarity">
    <text evidence="1">Belongs to the 5'-AMP-activated protein kinase beta subunit family.</text>
</comment>
<evidence type="ECO:0000256" key="2">
    <source>
        <dbReference type="SAM" id="Phobius"/>
    </source>
</evidence>
<keyword evidence="5" id="KW-1185">Reference proteome</keyword>
<feature type="domain" description="AMP-activated protein kinase glycogen-binding" evidence="3">
    <location>
        <begin position="9"/>
        <end position="94"/>
    </location>
</feature>
<sequence>MASTAQLVSHTFKWKKRANIHEVVIVTGSFDAWAKTLQLLSDPEDSHQLVATTRLPEGETVPYKFIVNGIWMIDPTSPTQYDSDHNLNNIITVPIAPTIELEWPNHIRVTVNFERLSQCFNIGNTMEIEQKIARVGLLMSVLEAVYPREEFMIHDSSGCKMGPNTASVPHDINTTSPLLDSCSKGLTRTRDLKSVKRDFRVKVFWNVLYCILQVLRLAAIAGGLYCWNIGLLKETSKTKEHNNKGSISGEATTELRHMASFNTLPVELHLDIAEHVHPFSLPALCLAKPELNRLYQPILLKTIPKFLASKLLISPDASYWDFPSCSLRAVGQFCKFACKVICKLTSAEVPLHIMELVFQELERLLVENGRSFGCDWVPNGDDDGVDAGAGSGAKKHMWSSFSILREMFERLVTIGQTKEDLRKFRFLLKYIGSEEYQENWTSHCKHWIEMMETDGGDGKVSAPAIWERLRKDIWPQRTPHHWKAMMKEAKLATEYARGVSYD</sequence>
<dbReference type="Proteomes" id="UP000275078">
    <property type="component" value="Unassembled WGS sequence"/>
</dbReference>
<dbReference type="PANTHER" id="PTHR10343:SF84">
    <property type="entry name" value="5'-AMP-ACTIVATED PROTEIN KINASE SUBUNIT BETA-1"/>
    <property type="match status" value="1"/>
</dbReference>
<reference evidence="4 5" key="1">
    <citation type="journal article" date="2018" name="Nat. Ecol. Evol.">
        <title>Pezizomycetes genomes reveal the molecular basis of ectomycorrhizal truffle lifestyle.</title>
        <authorList>
            <person name="Murat C."/>
            <person name="Payen T."/>
            <person name="Noel B."/>
            <person name="Kuo A."/>
            <person name="Morin E."/>
            <person name="Chen J."/>
            <person name="Kohler A."/>
            <person name="Krizsan K."/>
            <person name="Balestrini R."/>
            <person name="Da Silva C."/>
            <person name="Montanini B."/>
            <person name="Hainaut M."/>
            <person name="Levati E."/>
            <person name="Barry K.W."/>
            <person name="Belfiori B."/>
            <person name="Cichocki N."/>
            <person name="Clum A."/>
            <person name="Dockter R.B."/>
            <person name="Fauchery L."/>
            <person name="Guy J."/>
            <person name="Iotti M."/>
            <person name="Le Tacon F."/>
            <person name="Lindquist E.A."/>
            <person name="Lipzen A."/>
            <person name="Malagnac F."/>
            <person name="Mello A."/>
            <person name="Molinier V."/>
            <person name="Miyauchi S."/>
            <person name="Poulain J."/>
            <person name="Riccioni C."/>
            <person name="Rubini A."/>
            <person name="Sitrit Y."/>
            <person name="Splivallo R."/>
            <person name="Traeger S."/>
            <person name="Wang M."/>
            <person name="Zifcakova L."/>
            <person name="Wipf D."/>
            <person name="Zambonelli A."/>
            <person name="Paolocci F."/>
            <person name="Nowrousian M."/>
            <person name="Ottonello S."/>
            <person name="Baldrian P."/>
            <person name="Spatafora J.W."/>
            <person name="Henrissat B."/>
            <person name="Nagy L.G."/>
            <person name="Aury J.M."/>
            <person name="Wincker P."/>
            <person name="Grigoriev I.V."/>
            <person name="Bonfante P."/>
            <person name="Martin F.M."/>
        </authorList>
    </citation>
    <scope>NUCLEOTIDE SEQUENCE [LARGE SCALE GENOMIC DNA]</scope>
    <source>
        <strain evidence="4 5">RN42</strain>
    </source>
</reference>
<gene>
    <name evidence="4" type="ORF">BJ508DRAFT_322010</name>
</gene>
<dbReference type="InterPro" id="IPR013783">
    <property type="entry name" value="Ig-like_fold"/>
</dbReference>
<evidence type="ECO:0000313" key="5">
    <source>
        <dbReference type="Proteomes" id="UP000275078"/>
    </source>
</evidence>
<dbReference type="STRING" id="1160509.A0A3N4IQ62"/>
<dbReference type="EMBL" id="ML119650">
    <property type="protein sequence ID" value="RPA86350.1"/>
    <property type="molecule type" value="Genomic_DNA"/>
</dbReference>
<dbReference type="CDD" id="cd02859">
    <property type="entry name" value="E_set_AMPKbeta_like_N"/>
    <property type="match status" value="1"/>
</dbReference>
<keyword evidence="2" id="KW-0812">Transmembrane</keyword>
<keyword evidence="2" id="KW-1133">Transmembrane helix</keyword>
<evidence type="ECO:0000259" key="3">
    <source>
        <dbReference type="Pfam" id="PF16561"/>
    </source>
</evidence>
<dbReference type="InterPro" id="IPR014756">
    <property type="entry name" value="Ig_E-set"/>
</dbReference>
<accession>A0A3N4IQ62</accession>
<keyword evidence="2" id="KW-0472">Membrane</keyword>
<dbReference type="GO" id="GO:0005634">
    <property type="term" value="C:nucleus"/>
    <property type="evidence" value="ECO:0007669"/>
    <property type="project" value="TreeGrafter"/>
</dbReference>